<dbReference type="STRING" id="426128.SAMN05660297_02533"/>
<evidence type="ECO:0000256" key="1">
    <source>
        <dbReference type="ARBA" id="ARBA00001947"/>
    </source>
</evidence>
<evidence type="ECO:0000313" key="2">
    <source>
        <dbReference type="EMBL" id="SET48622.1"/>
    </source>
</evidence>
<dbReference type="InterPro" id="IPR002933">
    <property type="entry name" value="Peptidase_M20"/>
</dbReference>
<proteinExistence type="predicted"/>
<dbReference type="EMBL" id="FOHU01000012">
    <property type="protein sequence ID" value="SET48622.1"/>
    <property type="molecule type" value="Genomic_DNA"/>
</dbReference>
<keyword evidence="3" id="KW-1185">Reference proteome</keyword>
<sequence length="320" mass="36141">MNRQRILDTMLELCAIPSISETKGEIEAPLKMVKILERLSYFKTNPHHLQLHTMPNDPLNRTYITAFMEGAVPSNKTVILLSHYDVVGIDEFGMLKKYAFHPILYTEHLKTTKSIELPQEALKDLNSGDYLFGRGIMDMKYGIAAHIEVLYEIEKNLDTFQGNILLLSVPDEETNSAGMLSAVEFLLSLKQEKNLEYLCAIISEPHFPKYPGDDNIYIYNGTVGKLLPVFYCVGKETHVGEPFAGINPNMLTGKLLERIHQNPHLSDTLGEIYTPAPTCLKQSDTKKDYSVQTPVAAYTYFNFVTLTSTPVVSSLTLFFY</sequence>
<dbReference type="PANTHER" id="PTHR42994:SF2">
    <property type="entry name" value="PEPTIDASE"/>
    <property type="match status" value="1"/>
</dbReference>
<name>A0A1I0ETM1_9FIRM</name>
<protein>
    <submittedName>
        <fullName evidence="2">Peptidase family M20/M25/M40</fullName>
    </submittedName>
</protein>
<gene>
    <name evidence="2" type="ORF">SAMN05660297_02533</name>
</gene>
<dbReference type="Gene3D" id="3.40.630.10">
    <property type="entry name" value="Zn peptidases"/>
    <property type="match status" value="1"/>
</dbReference>
<evidence type="ECO:0000313" key="3">
    <source>
        <dbReference type="Proteomes" id="UP000199568"/>
    </source>
</evidence>
<organism evidence="2 3">
    <name type="scientific">Natronincola peptidivorans</name>
    <dbReference type="NCBI Taxonomy" id="426128"/>
    <lineage>
        <taxon>Bacteria</taxon>
        <taxon>Bacillati</taxon>
        <taxon>Bacillota</taxon>
        <taxon>Clostridia</taxon>
        <taxon>Peptostreptococcales</taxon>
        <taxon>Natronincolaceae</taxon>
        <taxon>Natronincola</taxon>
    </lineage>
</organism>
<dbReference type="Pfam" id="PF01546">
    <property type="entry name" value="Peptidase_M20"/>
    <property type="match status" value="1"/>
</dbReference>
<reference evidence="2 3" key="1">
    <citation type="submission" date="2016-10" db="EMBL/GenBank/DDBJ databases">
        <authorList>
            <person name="de Groot N.N."/>
        </authorList>
    </citation>
    <scope>NUCLEOTIDE SEQUENCE [LARGE SCALE GENOMIC DNA]</scope>
    <source>
        <strain evidence="2 3">DSM 18979</strain>
    </source>
</reference>
<dbReference type="GO" id="GO:0016787">
    <property type="term" value="F:hydrolase activity"/>
    <property type="evidence" value="ECO:0007669"/>
    <property type="project" value="InterPro"/>
</dbReference>
<dbReference type="RefSeq" id="WP_090444627.1">
    <property type="nucleotide sequence ID" value="NZ_FOHU01000012.1"/>
</dbReference>
<comment type="cofactor">
    <cofactor evidence="1">
        <name>Zn(2+)</name>
        <dbReference type="ChEBI" id="CHEBI:29105"/>
    </cofactor>
</comment>
<dbReference type="PANTHER" id="PTHR42994">
    <property type="entry name" value="PEPTIDASE T"/>
    <property type="match status" value="1"/>
</dbReference>
<dbReference type="Proteomes" id="UP000199568">
    <property type="component" value="Unassembled WGS sequence"/>
</dbReference>
<dbReference type="AlphaFoldDB" id="A0A1I0ETM1"/>
<dbReference type="SUPFAM" id="SSF53187">
    <property type="entry name" value="Zn-dependent exopeptidases"/>
    <property type="match status" value="1"/>
</dbReference>
<dbReference type="OrthoDB" id="9815360at2"/>
<accession>A0A1I0ETM1</accession>